<dbReference type="PRINTS" id="PR00344">
    <property type="entry name" value="BCTRLSENSOR"/>
</dbReference>
<feature type="domain" description="Histidine kinase" evidence="6">
    <location>
        <begin position="1"/>
        <end position="58"/>
    </location>
</feature>
<dbReference type="PANTHER" id="PTHR43711:SF1">
    <property type="entry name" value="HISTIDINE KINASE 1"/>
    <property type="match status" value="1"/>
</dbReference>
<dbReference type="KEGG" id="fla:SY85_02125"/>
<dbReference type="PROSITE" id="PS50109">
    <property type="entry name" value="HIS_KIN"/>
    <property type="match status" value="1"/>
</dbReference>
<evidence type="ECO:0000256" key="3">
    <source>
        <dbReference type="ARBA" id="ARBA00022679"/>
    </source>
</evidence>
<keyword evidence="8" id="KW-1185">Reference proteome</keyword>
<evidence type="ECO:0000313" key="8">
    <source>
        <dbReference type="Proteomes" id="UP000077177"/>
    </source>
</evidence>
<evidence type="ECO:0000256" key="4">
    <source>
        <dbReference type="ARBA" id="ARBA00022777"/>
    </source>
</evidence>
<dbReference type="InterPro" id="IPR036890">
    <property type="entry name" value="HATPase_C_sf"/>
</dbReference>
<accession>A0A172TRG6</accession>
<dbReference type="OrthoDB" id="1301080at2"/>
<dbReference type="Gene3D" id="3.30.565.10">
    <property type="entry name" value="Histidine kinase-like ATPase, C-terminal domain"/>
    <property type="match status" value="1"/>
</dbReference>
<proteinExistence type="predicted"/>
<dbReference type="InterPro" id="IPR004358">
    <property type="entry name" value="Sig_transdc_His_kin-like_C"/>
</dbReference>
<reference evidence="8" key="1">
    <citation type="submission" date="2015-01" db="EMBL/GenBank/DDBJ databases">
        <title>Flavisolibacter sp./LCS9/ whole genome sequencing.</title>
        <authorList>
            <person name="Kim M.K."/>
            <person name="Srinivasan S."/>
            <person name="Lee J.-J."/>
        </authorList>
    </citation>
    <scope>NUCLEOTIDE SEQUENCE [LARGE SCALE GENOMIC DNA]</scope>
    <source>
        <strain evidence="8">LCS9</strain>
    </source>
</reference>
<gene>
    <name evidence="7" type="ORF">SY85_02125</name>
</gene>
<dbReference type="InterPro" id="IPR003594">
    <property type="entry name" value="HATPase_dom"/>
</dbReference>
<dbReference type="PANTHER" id="PTHR43711">
    <property type="entry name" value="TWO-COMPONENT HISTIDINE KINASE"/>
    <property type="match status" value="1"/>
</dbReference>
<dbReference type="InterPro" id="IPR005467">
    <property type="entry name" value="His_kinase_dom"/>
</dbReference>
<evidence type="ECO:0000313" key="7">
    <source>
        <dbReference type="EMBL" id="ANE49474.1"/>
    </source>
</evidence>
<evidence type="ECO:0000256" key="1">
    <source>
        <dbReference type="ARBA" id="ARBA00000085"/>
    </source>
</evidence>
<dbReference type="AlphaFoldDB" id="A0A172TRG6"/>
<dbReference type="SUPFAM" id="SSF55874">
    <property type="entry name" value="ATPase domain of HSP90 chaperone/DNA topoisomerase II/histidine kinase"/>
    <property type="match status" value="1"/>
</dbReference>
<dbReference type="STRING" id="1492898.SY85_02125"/>
<evidence type="ECO:0000256" key="2">
    <source>
        <dbReference type="ARBA" id="ARBA00012438"/>
    </source>
</evidence>
<reference evidence="7 8" key="2">
    <citation type="journal article" date="2016" name="Int. J. Syst. Evol. Microbiol.">
        <title>Flavisolibacter tropicus sp. nov., isolated from tropical soil.</title>
        <authorList>
            <person name="Lee J.J."/>
            <person name="Kang M.S."/>
            <person name="Kim G.S."/>
            <person name="Lee C.S."/>
            <person name="Lim S."/>
            <person name="Lee J."/>
            <person name="Roh S.H."/>
            <person name="Kang H."/>
            <person name="Ha J.M."/>
            <person name="Bae S."/>
            <person name="Jung H.Y."/>
            <person name="Kim M.K."/>
        </authorList>
    </citation>
    <scope>NUCLEOTIDE SEQUENCE [LARGE SCALE GENOMIC DNA]</scope>
    <source>
        <strain evidence="7 8">LCS9</strain>
    </source>
</reference>
<protein>
    <recommendedName>
        <fullName evidence="2">histidine kinase</fullName>
        <ecNumber evidence="2">2.7.13.3</ecNumber>
    </recommendedName>
</protein>
<dbReference type="GO" id="GO:0000160">
    <property type="term" value="P:phosphorelay signal transduction system"/>
    <property type="evidence" value="ECO:0007669"/>
    <property type="project" value="UniProtKB-KW"/>
</dbReference>
<sequence length="60" mass="6672">MVFDRFTKARRRGTSGEKSFGIGLSICRDIVIEHQGSIELVSEKGKGTSFFIRLPLADNV</sequence>
<keyword evidence="4" id="KW-0418">Kinase</keyword>
<dbReference type="EMBL" id="CP011390">
    <property type="protein sequence ID" value="ANE49474.1"/>
    <property type="molecule type" value="Genomic_DNA"/>
</dbReference>
<dbReference type="InterPro" id="IPR050736">
    <property type="entry name" value="Sensor_HK_Regulatory"/>
</dbReference>
<dbReference type="Proteomes" id="UP000077177">
    <property type="component" value="Chromosome"/>
</dbReference>
<dbReference type="Pfam" id="PF02518">
    <property type="entry name" value="HATPase_c"/>
    <property type="match status" value="1"/>
</dbReference>
<name>A0A172TRG6_9BACT</name>
<comment type="catalytic activity">
    <reaction evidence="1">
        <text>ATP + protein L-histidine = ADP + protein N-phospho-L-histidine.</text>
        <dbReference type="EC" id="2.7.13.3"/>
    </reaction>
</comment>
<keyword evidence="3" id="KW-0808">Transferase</keyword>
<evidence type="ECO:0000259" key="6">
    <source>
        <dbReference type="PROSITE" id="PS50109"/>
    </source>
</evidence>
<organism evidence="7 8">
    <name type="scientific">Flavisolibacter tropicus</name>
    <dbReference type="NCBI Taxonomy" id="1492898"/>
    <lineage>
        <taxon>Bacteria</taxon>
        <taxon>Pseudomonadati</taxon>
        <taxon>Bacteroidota</taxon>
        <taxon>Chitinophagia</taxon>
        <taxon>Chitinophagales</taxon>
        <taxon>Chitinophagaceae</taxon>
        <taxon>Flavisolibacter</taxon>
    </lineage>
</organism>
<keyword evidence="5" id="KW-0902">Two-component regulatory system</keyword>
<dbReference type="GO" id="GO:0004673">
    <property type="term" value="F:protein histidine kinase activity"/>
    <property type="evidence" value="ECO:0007669"/>
    <property type="project" value="UniProtKB-EC"/>
</dbReference>
<evidence type="ECO:0000256" key="5">
    <source>
        <dbReference type="ARBA" id="ARBA00023012"/>
    </source>
</evidence>
<dbReference type="EC" id="2.7.13.3" evidence="2"/>